<name>A0A9Q9BP48_9STAP</name>
<dbReference type="Pfam" id="PF08807">
    <property type="entry name" value="DUF1798"/>
    <property type="match status" value="1"/>
</dbReference>
<dbReference type="RefSeq" id="WP_254249484.1">
    <property type="nucleotide sequence ID" value="NZ_CP073809.1"/>
</dbReference>
<dbReference type="KEGG" id="mequ:KFV11_06035"/>
<dbReference type="SUPFAM" id="SSF140415">
    <property type="entry name" value="YppE-like"/>
    <property type="match status" value="1"/>
</dbReference>
<dbReference type="EMBL" id="CP073809">
    <property type="protein sequence ID" value="UTH12844.1"/>
    <property type="molecule type" value="Genomic_DNA"/>
</dbReference>
<dbReference type="InterPro" id="IPR014913">
    <property type="entry name" value="YppE-like"/>
</dbReference>
<evidence type="ECO:0000313" key="1">
    <source>
        <dbReference type="EMBL" id="UTH12844.1"/>
    </source>
</evidence>
<proteinExistence type="predicted"/>
<sequence>MLHECIIFLIDDLTEIESTFEAAKKGREFNFVIDIQPFTERIDAHLTELMQYEETITALRLMNPLKLELLVSHIRELSVSCFFDRTSKKMFIDQFKAARHDLHYIERQTK</sequence>
<organism evidence="1 2">
    <name type="scientific">Macrococcus equipercicus</name>
    <dbReference type="NCBI Taxonomy" id="69967"/>
    <lineage>
        <taxon>Bacteria</taxon>
        <taxon>Bacillati</taxon>
        <taxon>Bacillota</taxon>
        <taxon>Bacilli</taxon>
        <taxon>Bacillales</taxon>
        <taxon>Staphylococcaceae</taxon>
        <taxon>Macrococcus</taxon>
    </lineage>
</organism>
<dbReference type="InterPro" id="IPR023351">
    <property type="entry name" value="YppE-like_sf"/>
</dbReference>
<dbReference type="AlphaFoldDB" id="A0A9Q9BP48"/>
<evidence type="ECO:0000313" key="2">
    <source>
        <dbReference type="Proteomes" id="UP001057381"/>
    </source>
</evidence>
<gene>
    <name evidence="1" type="ORF">KFV11_06035</name>
</gene>
<dbReference type="Gene3D" id="1.20.120.440">
    <property type="entry name" value="YppE-like"/>
    <property type="match status" value="1"/>
</dbReference>
<protein>
    <submittedName>
        <fullName evidence="1">DUF1798 family protein</fullName>
    </submittedName>
</protein>
<accession>A0A9Q9BP48</accession>
<dbReference type="Proteomes" id="UP001057381">
    <property type="component" value="Chromosome"/>
</dbReference>
<reference evidence="1" key="1">
    <citation type="submission" date="2021-04" db="EMBL/GenBank/DDBJ databases">
        <title>Complete Genome Sequences of Macrococcus spp. from dog and cattle.</title>
        <authorList>
            <person name="Schwendener S."/>
            <person name="Perreten V."/>
        </authorList>
    </citation>
    <scope>NUCLEOTIDE SEQUENCE</scope>
    <source>
        <strain evidence="1">Epi0143-OL</strain>
    </source>
</reference>